<dbReference type="OrthoDB" id="9804312at2"/>
<dbReference type="AlphaFoldDB" id="A0A4Z0PUD2"/>
<evidence type="ECO:0000259" key="2">
    <source>
        <dbReference type="Pfam" id="PF13649"/>
    </source>
</evidence>
<dbReference type="GO" id="GO:0032259">
    <property type="term" value="P:methylation"/>
    <property type="evidence" value="ECO:0007669"/>
    <property type="project" value="UniProtKB-KW"/>
</dbReference>
<dbReference type="SUPFAM" id="SSF53335">
    <property type="entry name" value="S-adenosyl-L-methionine-dependent methyltransferases"/>
    <property type="match status" value="1"/>
</dbReference>
<keyword evidence="3" id="KW-0489">Methyltransferase</keyword>
<protein>
    <submittedName>
        <fullName evidence="3">Class I SAM-dependent methyltransferase</fullName>
    </submittedName>
</protein>
<dbReference type="RefSeq" id="WP_135463950.1">
    <property type="nucleotide sequence ID" value="NZ_SRLC01000002.1"/>
</dbReference>
<organism evidence="3 4">
    <name type="scientific">Hymenobacter aquaticus</name>
    <dbReference type="NCBI Taxonomy" id="1867101"/>
    <lineage>
        <taxon>Bacteria</taxon>
        <taxon>Pseudomonadati</taxon>
        <taxon>Bacteroidota</taxon>
        <taxon>Cytophagia</taxon>
        <taxon>Cytophagales</taxon>
        <taxon>Hymenobacteraceae</taxon>
        <taxon>Hymenobacter</taxon>
    </lineage>
</organism>
<dbReference type="Gene3D" id="3.40.50.150">
    <property type="entry name" value="Vaccinia Virus protein VP39"/>
    <property type="match status" value="1"/>
</dbReference>
<dbReference type="Pfam" id="PF13649">
    <property type="entry name" value="Methyltransf_25"/>
    <property type="match status" value="1"/>
</dbReference>
<proteinExistence type="predicted"/>
<name>A0A4Z0PUD2_9BACT</name>
<reference evidence="3 4" key="1">
    <citation type="submission" date="2019-04" db="EMBL/GenBank/DDBJ databases">
        <authorList>
            <person name="Feng G."/>
            <person name="Zhang J."/>
            <person name="Zhu H."/>
        </authorList>
    </citation>
    <scope>NUCLEOTIDE SEQUENCE [LARGE SCALE GENOMIC DNA]</scope>
    <source>
        <strain evidence="3 4">JCM 31653</strain>
    </source>
</reference>
<dbReference type="GO" id="GO:0008168">
    <property type="term" value="F:methyltransferase activity"/>
    <property type="evidence" value="ECO:0007669"/>
    <property type="project" value="UniProtKB-KW"/>
</dbReference>
<dbReference type="CDD" id="cd02440">
    <property type="entry name" value="AdoMet_MTases"/>
    <property type="match status" value="1"/>
</dbReference>
<dbReference type="InterPro" id="IPR041698">
    <property type="entry name" value="Methyltransf_25"/>
</dbReference>
<keyword evidence="1 3" id="KW-0808">Transferase</keyword>
<evidence type="ECO:0000313" key="4">
    <source>
        <dbReference type="Proteomes" id="UP000297549"/>
    </source>
</evidence>
<feature type="domain" description="Methyltransferase" evidence="2">
    <location>
        <begin position="59"/>
        <end position="145"/>
    </location>
</feature>
<dbReference type="InterPro" id="IPR029063">
    <property type="entry name" value="SAM-dependent_MTases_sf"/>
</dbReference>
<dbReference type="EMBL" id="SRLC01000002">
    <property type="protein sequence ID" value="TGE21400.1"/>
    <property type="molecule type" value="Genomic_DNA"/>
</dbReference>
<dbReference type="PANTHER" id="PTHR43861">
    <property type="entry name" value="TRANS-ACONITATE 2-METHYLTRANSFERASE-RELATED"/>
    <property type="match status" value="1"/>
</dbReference>
<dbReference type="Proteomes" id="UP000297549">
    <property type="component" value="Unassembled WGS sequence"/>
</dbReference>
<gene>
    <name evidence="3" type="ORF">E5K00_14010</name>
</gene>
<accession>A0A4Z0PUD2</accession>
<dbReference type="PANTHER" id="PTHR43861:SF3">
    <property type="entry name" value="PUTATIVE (AFU_ORTHOLOGUE AFUA_2G14390)-RELATED"/>
    <property type="match status" value="1"/>
</dbReference>
<sequence>MPSYPPPPPNATPEQLRAYERGRWNHFLLDETWRRTRFNPAPNALLVAAVRHRPAGRALDVNMGEGRNALYLARQGWQVTGIDLADQALAFAQRQARELSLPLTTIAHDAATYDWGHRQWDLLVLCYADESAHVARVRAALKPGGIVVFENFHADVNQAWNTPSDKQVGFATNELKNLYRAAGFRIVHYEEPVAVADFTRETQRLVRLVAQKM</sequence>
<comment type="caution">
    <text evidence="3">The sequence shown here is derived from an EMBL/GenBank/DDBJ whole genome shotgun (WGS) entry which is preliminary data.</text>
</comment>
<keyword evidence="4" id="KW-1185">Reference proteome</keyword>
<evidence type="ECO:0000313" key="3">
    <source>
        <dbReference type="EMBL" id="TGE21400.1"/>
    </source>
</evidence>
<evidence type="ECO:0000256" key="1">
    <source>
        <dbReference type="ARBA" id="ARBA00022679"/>
    </source>
</evidence>